<dbReference type="EMBL" id="CP000852">
    <property type="protein sequence ID" value="ABW01721.1"/>
    <property type="molecule type" value="Genomic_DNA"/>
</dbReference>
<dbReference type="OrthoDB" id="385571at2157"/>
<proteinExistence type="predicted"/>
<gene>
    <name evidence="2" type="ordered locus">Cmaq_0887</name>
</gene>
<protein>
    <submittedName>
        <fullName evidence="2">Uncharacterized protein</fullName>
    </submittedName>
</protein>
<keyword evidence="1" id="KW-1133">Transmembrane helix</keyword>
<evidence type="ECO:0000256" key="1">
    <source>
        <dbReference type="SAM" id="Phobius"/>
    </source>
</evidence>
<evidence type="ECO:0000313" key="3">
    <source>
        <dbReference type="Proteomes" id="UP000001137"/>
    </source>
</evidence>
<dbReference type="RefSeq" id="WP_012185940.1">
    <property type="nucleotide sequence ID" value="NC_009954.1"/>
</dbReference>
<dbReference type="GeneID" id="5708925"/>
<dbReference type="KEGG" id="cma:Cmaq_0887"/>
<organism evidence="2 3">
    <name type="scientific">Caldivirga maquilingensis (strain ATCC 700844 / DSM 13496 / JCM 10307 / IC-167)</name>
    <dbReference type="NCBI Taxonomy" id="397948"/>
    <lineage>
        <taxon>Archaea</taxon>
        <taxon>Thermoproteota</taxon>
        <taxon>Thermoprotei</taxon>
        <taxon>Thermoproteales</taxon>
        <taxon>Thermoproteaceae</taxon>
        <taxon>Caldivirga</taxon>
    </lineage>
</organism>
<name>A8MD65_CALMQ</name>
<dbReference type="AlphaFoldDB" id="A8MD65"/>
<evidence type="ECO:0000313" key="2">
    <source>
        <dbReference type="EMBL" id="ABW01721.1"/>
    </source>
</evidence>
<feature type="transmembrane region" description="Helical" evidence="1">
    <location>
        <begin position="12"/>
        <end position="34"/>
    </location>
</feature>
<dbReference type="eggNOG" id="arCOG03871">
    <property type="taxonomic scope" value="Archaea"/>
</dbReference>
<dbReference type="STRING" id="397948.Cmaq_0887"/>
<keyword evidence="3" id="KW-1185">Reference proteome</keyword>
<dbReference type="Proteomes" id="UP000001137">
    <property type="component" value="Chromosome"/>
</dbReference>
<keyword evidence="1" id="KW-0812">Transmembrane</keyword>
<reference evidence="2 3" key="1">
    <citation type="submission" date="2007-10" db="EMBL/GenBank/DDBJ databases">
        <title>Complete sequence of Caldivirga maquilingensis IC-167.</title>
        <authorList>
            <consortium name="US DOE Joint Genome Institute"/>
            <person name="Copeland A."/>
            <person name="Lucas S."/>
            <person name="Lapidus A."/>
            <person name="Barry K."/>
            <person name="Glavina del Rio T."/>
            <person name="Dalin E."/>
            <person name="Tice H."/>
            <person name="Pitluck S."/>
            <person name="Saunders E."/>
            <person name="Brettin T."/>
            <person name="Bruce D."/>
            <person name="Detter J.C."/>
            <person name="Han C."/>
            <person name="Schmutz J."/>
            <person name="Larimer F."/>
            <person name="Land M."/>
            <person name="Hauser L."/>
            <person name="Kyrpides N."/>
            <person name="Ivanova N."/>
            <person name="Biddle J.F."/>
            <person name="Zhang Z."/>
            <person name="Fitz-Gibbon S.T."/>
            <person name="Lowe T.M."/>
            <person name="Saltikov C."/>
            <person name="House C.H."/>
            <person name="Richardson P."/>
        </authorList>
    </citation>
    <scope>NUCLEOTIDE SEQUENCE [LARGE SCALE GENOMIC DNA]</scope>
    <source>
        <strain evidence="3">ATCC 700844 / DSM 13496 / JCM 10307 / IC-167</strain>
    </source>
</reference>
<sequence length="96" mass="10208">MRTMRGLSSIVAALVLLLVFAMVISITVILIGLFKSYNYSSSTILSTGLSALNCLNDSSVVQFNVSGIEVNLSEQCMIIIVNGTRYLVHPALGSPG</sequence>
<accession>A8MD65</accession>
<keyword evidence="1" id="KW-0472">Membrane</keyword>
<dbReference type="HOGENOM" id="CLU_2353080_0_0_2"/>